<dbReference type="InterPro" id="IPR000719">
    <property type="entry name" value="Prot_kinase_dom"/>
</dbReference>
<keyword evidence="11" id="KW-1185">Reference proteome</keyword>
<dbReference type="PROSITE" id="PS00108">
    <property type="entry name" value="PROTEIN_KINASE_ST"/>
    <property type="match status" value="1"/>
</dbReference>
<feature type="binding site" evidence="7">
    <location>
        <position position="643"/>
    </location>
    <ligand>
        <name>ATP</name>
        <dbReference type="ChEBI" id="CHEBI:30616"/>
    </ligand>
</feature>
<evidence type="ECO:0000256" key="5">
    <source>
        <dbReference type="ARBA" id="ARBA00022777"/>
    </source>
</evidence>
<dbReference type="Gene3D" id="1.10.510.10">
    <property type="entry name" value="Transferase(Phosphotransferase) domain 1"/>
    <property type="match status" value="1"/>
</dbReference>
<accession>A0AAD1XI69</accession>
<keyword evidence="3" id="KW-0808">Transferase</keyword>
<feature type="region of interest" description="Disordered" evidence="8">
    <location>
        <begin position="87"/>
        <end position="129"/>
    </location>
</feature>
<dbReference type="GO" id="GO:0005524">
    <property type="term" value="F:ATP binding"/>
    <property type="evidence" value="ECO:0007669"/>
    <property type="project" value="UniProtKB-UniRule"/>
</dbReference>
<keyword evidence="4 7" id="KW-0547">Nucleotide-binding</keyword>
<reference evidence="10" key="1">
    <citation type="submission" date="2023-07" db="EMBL/GenBank/DDBJ databases">
        <authorList>
            <consortium name="AG Swart"/>
            <person name="Singh M."/>
            <person name="Singh A."/>
            <person name="Seah K."/>
            <person name="Emmerich C."/>
        </authorList>
    </citation>
    <scope>NUCLEOTIDE SEQUENCE</scope>
    <source>
        <strain evidence="10">DP1</strain>
    </source>
</reference>
<evidence type="ECO:0000256" key="6">
    <source>
        <dbReference type="ARBA" id="ARBA00022840"/>
    </source>
</evidence>
<dbReference type="EMBL" id="CAMPGE010014504">
    <property type="protein sequence ID" value="CAI2373171.1"/>
    <property type="molecule type" value="Genomic_DNA"/>
</dbReference>
<keyword evidence="5" id="KW-0418">Kinase</keyword>
<comment type="caution">
    <text evidence="10">The sequence shown here is derived from an EMBL/GenBank/DDBJ whole genome shotgun (WGS) entry which is preliminary data.</text>
</comment>
<dbReference type="PROSITE" id="PS00107">
    <property type="entry name" value="PROTEIN_KINASE_ATP"/>
    <property type="match status" value="1"/>
</dbReference>
<feature type="region of interest" description="Disordered" evidence="8">
    <location>
        <begin position="173"/>
        <end position="200"/>
    </location>
</feature>
<feature type="compositionally biased region" description="Polar residues" evidence="8">
    <location>
        <begin position="173"/>
        <end position="185"/>
    </location>
</feature>
<evidence type="ECO:0000313" key="11">
    <source>
        <dbReference type="Proteomes" id="UP001295684"/>
    </source>
</evidence>
<dbReference type="AlphaFoldDB" id="A0AAD1XI69"/>
<evidence type="ECO:0000256" key="1">
    <source>
        <dbReference type="ARBA" id="ARBA00022527"/>
    </source>
</evidence>
<dbReference type="Gene3D" id="3.30.200.20">
    <property type="entry name" value="Phosphorylase Kinase, domain 1"/>
    <property type="match status" value="1"/>
</dbReference>
<dbReference type="FunFam" id="1.10.510.10:FF:000465">
    <property type="entry name" value="Non-specific serine/threonine protein kinase"/>
    <property type="match status" value="1"/>
</dbReference>
<protein>
    <recommendedName>
        <fullName evidence="9">Protein kinase domain-containing protein</fullName>
    </recommendedName>
</protein>
<dbReference type="FunFam" id="3.30.200.20:FF:000042">
    <property type="entry name" value="Aurora kinase A"/>
    <property type="match status" value="1"/>
</dbReference>
<dbReference type="CDD" id="cd05123">
    <property type="entry name" value="STKc_AGC"/>
    <property type="match status" value="1"/>
</dbReference>
<evidence type="ECO:0000256" key="3">
    <source>
        <dbReference type="ARBA" id="ARBA00022679"/>
    </source>
</evidence>
<keyword evidence="2" id="KW-0597">Phosphoprotein</keyword>
<evidence type="ECO:0000256" key="4">
    <source>
        <dbReference type="ARBA" id="ARBA00022741"/>
    </source>
</evidence>
<sequence>MSSNYNSYSLYSMKGPRRGKVKLTNRISVDLSKSRTNDSLSASKERRLSDKWCNSLKNYQKGPVRKYQGVNSPSRTTKSIKVDITKNRKAVSRTNRYREKEEKTNLNQDLKLPKGSKPLVKSKKNSKTSLNQKYANVKSRYKESKPKTNRLSGSMIGSHKEFVRSMHKREVSNSFRGPCTNLTKRASTKRNAPDISKKKCKKTTRVIRLKQKEKKQLKDLDTPLERCSFRKSANHSRKISEYGTGSNLCPPSETRKQPTPNKPTTSSFLTSQQYFKVGRTPEKRKTNHSQANRSDGTIKGSESKIQSTNKKYKSTLGYTSSFQKKKRSKGKSVESSKFAPKPVRMKKQKSKKKIYLTERKHENSKWTHSTIPNKTCIDLESSLQDQNEEKQANKMESLDSKFVTLTNVRDPRNENTRKLLAEGDNFYHKGKLSPVPTAGINIEKDDIFIESRPDILVNTERKNISNYFSINENSPIKQRMDEEKCVSKQTDGRIQIELSSVEHKAPSQERAKVQPEQMVVDCDINPLCIVEDTHDEEEEHGQMNPQDDKSNYYTDYKVNREDLKESVLEPSFLEKQETMLVRTNRSRVISFLRPTTGRTIKVEPEEVKIEPKNLDVIKPIGSGSFGTVYLAKCKVTKKFFALKVINKEKSKISSQKKYTVSEKKILKMIDHTFIVKMERCFESKTHLFLILEFCSGKDLSVYLDEEGCFSEEKARFYILECICALNALHRKGIIYRDLKPNNVMLDEEGHVKLIDFNLSKSGFHNFSKKTRSFCGSYAYMPPEIIQRKSYGKDIDWYLVGVLLFEMLTGLPPYFSKSSGAIQKNIVSKKLSIPDDLSTKCRDLLYKLLDKDPARRLGYKNGAEEIVAHPWFEGISLDQVEQKELRFLEEFEPYLSKSPEQCVKNITESTREKMEIFNLRYQKIVKKLLNE</sequence>
<evidence type="ECO:0000259" key="9">
    <source>
        <dbReference type="PROSITE" id="PS50011"/>
    </source>
</evidence>
<feature type="compositionally biased region" description="Basic residues" evidence="8">
    <location>
        <begin position="343"/>
        <end position="353"/>
    </location>
</feature>
<dbReference type="Pfam" id="PF00069">
    <property type="entry name" value="Pkinase"/>
    <property type="match status" value="1"/>
</dbReference>
<name>A0AAD1XI69_EUPCR</name>
<dbReference type="PANTHER" id="PTHR24351">
    <property type="entry name" value="RIBOSOMAL PROTEIN S6 KINASE"/>
    <property type="match status" value="1"/>
</dbReference>
<evidence type="ECO:0000256" key="2">
    <source>
        <dbReference type="ARBA" id="ARBA00022553"/>
    </source>
</evidence>
<feature type="region of interest" description="Disordered" evidence="8">
    <location>
        <begin position="1"/>
        <end position="26"/>
    </location>
</feature>
<gene>
    <name evidence="10" type="ORF">ECRASSUSDP1_LOCUS14511</name>
</gene>
<dbReference type="Proteomes" id="UP001295684">
    <property type="component" value="Unassembled WGS sequence"/>
</dbReference>
<dbReference type="PROSITE" id="PS50011">
    <property type="entry name" value="PROTEIN_KINASE_DOM"/>
    <property type="match status" value="1"/>
</dbReference>
<proteinExistence type="predicted"/>
<dbReference type="SMART" id="SM00220">
    <property type="entry name" value="S_TKc"/>
    <property type="match status" value="1"/>
</dbReference>
<dbReference type="GO" id="GO:0004674">
    <property type="term" value="F:protein serine/threonine kinase activity"/>
    <property type="evidence" value="ECO:0007669"/>
    <property type="project" value="UniProtKB-KW"/>
</dbReference>
<keyword evidence="6 7" id="KW-0067">ATP-binding</keyword>
<feature type="region of interest" description="Disordered" evidence="8">
    <location>
        <begin position="231"/>
        <end position="353"/>
    </location>
</feature>
<keyword evidence="1" id="KW-0723">Serine/threonine-protein kinase</keyword>
<evidence type="ECO:0000256" key="8">
    <source>
        <dbReference type="SAM" id="MobiDB-lite"/>
    </source>
</evidence>
<evidence type="ECO:0000313" key="10">
    <source>
        <dbReference type="EMBL" id="CAI2373171.1"/>
    </source>
</evidence>
<dbReference type="InterPro" id="IPR008271">
    <property type="entry name" value="Ser/Thr_kinase_AS"/>
</dbReference>
<evidence type="ECO:0000256" key="7">
    <source>
        <dbReference type="PROSITE-ProRule" id="PRU10141"/>
    </source>
</evidence>
<dbReference type="InterPro" id="IPR017441">
    <property type="entry name" value="Protein_kinase_ATP_BS"/>
</dbReference>
<feature type="compositionally biased region" description="Low complexity" evidence="8">
    <location>
        <begin position="1"/>
        <end position="12"/>
    </location>
</feature>
<dbReference type="SUPFAM" id="SSF56112">
    <property type="entry name" value="Protein kinase-like (PK-like)"/>
    <property type="match status" value="1"/>
</dbReference>
<feature type="domain" description="Protein kinase" evidence="9">
    <location>
        <begin position="614"/>
        <end position="871"/>
    </location>
</feature>
<feature type="compositionally biased region" description="Polar residues" evidence="8">
    <location>
        <begin position="257"/>
        <end position="274"/>
    </location>
</feature>
<dbReference type="InterPro" id="IPR011009">
    <property type="entry name" value="Kinase-like_dom_sf"/>
</dbReference>
<dbReference type="InterPro" id="IPR045270">
    <property type="entry name" value="STKc_AGC"/>
</dbReference>
<organism evidence="10 11">
    <name type="scientific">Euplotes crassus</name>
    <dbReference type="NCBI Taxonomy" id="5936"/>
    <lineage>
        <taxon>Eukaryota</taxon>
        <taxon>Sar</taxon>
        <taxon>Alveolata</taxon>
        <taxon>Ciliophora</taxon>
        <taxon>Intramacronucleata</taxon>
        <taxon>Spirotrichea</taxon>
        <taxon>Hypotrichia</taxon>
        <taxon>Euplotida</taxon>
        <taxon>Euplotidae</taxon>
        <taxon>Moneuplotes</taxon>
    </lineage>
</organism>